<evidence type="ECO:0008006" key="3">
    <source>
        <dbReference type="Google" id="ProtNLM"/>
    </source>
</evidence>
<organism evidence="1 2">
    <name type="scientific">Olpidium bornovanus</name>
    <dbReference type="NCBI Taxonomy" id="278681"/>
    <lineage>
        <taxon>Eukaryota</taxon>
        <taxon>Fungi</taxon>
        <taxon>Fungi incertae sedis</taxon>
        <taxon>Olpidiomycota</taxon>
        <taxon>Olpidiomycotina</taxon>
        <taxon>Olpidiomycetes</taxon>
        <taxon>Olpidiales</taxon>
        <taxon>Olpidiaceae</taxon>
        <taxon>Olpidium</taxon>
    </lineage>
</organism>
<dbReference type="InterPro" id="IPR039537">
    <property type="entry name" value="Retrotran_Ty1/copia-like"/>
</dbReference>
<accession>A0A8H7ZXQ4</accession>
<protein>
    <recommendedName>
        <fullName evidence="3">Integrase catalytic domain-containing protein</fullName>
    </recommendedName>
</protein>
<dbReference type="EMBL" id="JAEFCI010004480">
    <property type="protein sequence ID" value="KAG5460923.1"/>
    <property type="molecule type" value="Genomic_DNA"/>
</dbReference>
<reference evidence="1 2" key="1">
    <citation type="journal article" name="Sci. Rep.">
        <title>Genome-scale phylogenetic analyses confirm Olpidium as the closest living zoosporic fungus to the non-flagellated, terrestrial fungi.</title>
        <authorList>
            <person name="Chang Y."/>
            <person name="Rochon D."/>
            <person name="Sekimoto S."/>
            <person name="Wang Y."/>
            <person name="Chovatia M."/>
            <person name="Sandor L."/>
            <person name="Salamov A."/>
            <person name="Grigoriev I.V."/>
            <person name="Stajich J.E."/>
            <person name="Spatafora J.W."/>
        </authorList>
    </citation>
    <scope>NUCLEOTIDE SEQUENCE [LARGE SCALE GENOMIC DNA]</scope>
    <source>
        <strain evidence="1">S191</strain>
    </source>
</reference>
<name>A0A8H7ZXQ4_9FUNG</name>
<dbReference type="Proteomes" id="UP000673691">
    <property type="component" value="Unassembled WGS sequence"/>
</dbReference>
<comment type="caution">
    <text evidence="1">The sequence shown here is derived from an EMBL/GenBank/DDBJ whole genome shotgun (WGS) entry which is preliminary data.</text>
</comment>
<gene>
    <name evidence="1" type="ORF">BJ554DRAFT_6973</name>
</gene>
<evidence type="ECO:0000313" key="2">
    <source>
        <dbReference type="Proteomes" id="UP000673691"/>
    </source>
</evidence>
<evidence type="ECO:0000313" key="1">
    <source>
        <dbReference type="EMBL" id="KAG5460923.1"/>
    </source>
</evidence>
<dbReference type="PANTHER" id="PTHR42648">
    <property type="entry name" value="TRANSPOSASE, PUTATIVE-RELATED"/>
    <property type="match status" value="1"/>
</dbReference>
<dbReference type="PANTHER" id="PTHR42648:SF28">
    <property type="entry name" value="TRANSPOSON-ENCODED PROTEIN WITH RIBONUCLEASE H-LIKE AND RETROVIRUS ZINC FINGER-LIKE DOMAINS"/>
    <property type="match status" value="1"/>
</dbReference>
<dbReference type="InterPro" id="IPR012337">
    <property type="entry name" value="RNaseH-like_sf"/>
</dbReference>
<proteinExistence type="predicted"/>
<dbReference type="AlphaFoldDB" id="A0A8H7ZXQ4"/>
<dbReference type="SUPFAM" id="SSF53098">
    <property type="entry name" value="Ribonuclease H-like"/>
    <property type="match status" value="1"/>
</dbReference>
<sequence length="164" mass="18987">MGLTNFRKTAEQFGLALPKGELAFCEGCALRNAKKEPFLTPTRKYAPLERVNSDIAGRFVFSLDGDKYTFSYLEHSSRPAVTYFQPSKGFNTALDNFEVYRACFKRRYNRKILVHHFDHGGDDHCHLQQNGVVERLHYTIECWVCSILAGNQVPPFLWAEFWRT</sequence>
<keyword evidence="2" id="KW-1185">Reference proteome</keyword>